<evidence type="ECO:0000313" key="4">
    <source>
        <dbReference type="Proteomes" id="UP000780801"/>
    </source>
</evidence>
<dbReference type="OrthoDB" id="2140426at2759"/>
<feature type="compositionally biased region" description="Low complexity" evidence="1">
    <location>
        <begin position="60"/>
        <end position="80"/>
    </location>
</feature>
<feature type="compositionally biased region" description="Polar residues" evidence="1">
    <location>
        <begin position="438"/>
        <end position="453"/>
    </location>
</feature>
<dbReference type="AlphaFoldDB" id="A0A9P6KBD2"/>
<feature type="compositionally biased region" description="Low complexity" evidence="1">
    <location>
        <begin position="90"/>
        <end position="102"/>
    </location>
</feature>
<feature type="region of interest" description="Disordered" evidence="1">
    <location>
        <begin position="241"/>
        <end position="293"/>
    </location>
</feature>
<feature type="compositionally biased region" description="Polar residues" evidence="1">
    <location>
        <begin position="420"/>
        <end position="430"/>
    </location>
</feature>
<reference evidence="3" key="1">
    <citation type="journal article" date="2020" name="Fungal Divers.">
        <title>Resolving the Mortierellaceae phylogeny through synthesis of multi-gene phylogenetics and phylogenomics.</title>
        <authorList>
            <person name="Vandepol N."/>
            <person name="Liber J."/>
            <person name="Desiro A."/>
            <person name="Na H."/>
            <person name="Kennedy M."/>
            <person name="Barry K."/>
            <person name="Grigoriev I.V."/>
            <person name="Miller A.N."/>
            <person name="O'Donnell K."/>
            <person name="Stajich J.E."/>
            <person name="Bonito G."/>
        </authorList>
    </citation>
    <scope>NUCLEOTIDE SEQUENCE</scope>
    <source>
        <strain evidence="3">KOD1015</strain>
    </source>
</reference>
<feature type="transmembrane region" description="Helical" evidence="2">
    <location>
        <begin position="796"/>
        <end position="816"/>
    </location>
</feature>
<feature type="region of interest" description="Disordered" evidence="1">
    <location>
        <begin position="405"/>
        <end position="468"/>
    </location>
</feature>
<feature type="region of interest" description="Disordered" evidence="1">
    <location>
        <begin position="647"/>
        <end position="666"/>
    </location>
</feature>
<keyword evidence="2" id="KW-1133">Transmembrane helix</keyword>
<comment type="caution">
    <text evidence="3">The sequence shown here is derived from an EMBL/GenBank/DDBJ whole genome shotgun (WGS) entry which is preliminary data.</text>
</comment>
<feature type="region of interest" description="Disordered" evidence="1">
    <location>
        <begin position="59"/>
        <end position="142"/>
    </location>
</feature>
<keyword evidence="4" id="KW-1185">Reference proteome</keyword>
<sequence length="817" mass="88670">MEIEPTTRTSMERSLMDRDRDGQLYLEARRVHAAQTLLLRPHSDLDLEHDQDLDHDHRTSFLSTITPPSSSPSSAASSLFREPIQATARSRPSAPSPSSSLHPPQPTATRPMLHKASSPMLSSGHQSKTPKSSGSTSPHPLQGIVPLIRKARSRATNVGGGTSKADKKDAPVDQALLPISPSSLEYQLTAHLLNYSLRPLPSSTSTSTSTPTTAVTVTTPTGALTTPTIVTSTADTAAKSMPAVVVSERPSIVKKSRPRSRTSPRQLRAPSRGADSDVPAAPGHLNVRRHRRSWSDNNMRVSARHWSNATASRAANHADGIPALPFHAHAARGVPVRADLQAIVWDRPLPFQSTRAGSSTPHSPTTLQLPLQLSTPGAPFGQAVRRGSLPCRSDEGAVLDGANTAVNPDVAPPVPRHAIPSSNESSSSVQMPHYPSSLHDTNGADYTSDSSPFNHLGESETGVPELPQASIATLYPYPRTEQSLSGPTQDGASPAMAYPSTMASMLPVTLVFPKGLINGAGTGLLSDPSASRGQPKPVPYFREAFSGERTTMISVPSSTNTSRDLENVVDGISGRMRSTCISLDPWTGDGSSNEKPLPHVQREKGNRYWVFFDHGKVVPGPILFLFGHLCPPLWWIGCVYPRLEDPTETRTSAAPTPTAHPPEDPSRFQQWLQQRLGAATVGSGHLIRWGRNNSVSLVDSSSFSQPGETEPDPSALECWPRDHYHTDSQLYNKTPMVLKPETARHEDPSQPQTVLDVQGGPWATEDQRLALFEQRLKRDLMTMRYELDLRWRRVNMIWTIGSFIIAIIVTAFVIGYA</sequence>
<dbReference type="Proteomes" id="UP000780801">
    <property type="component" value="Unassembled WGS sequence"/>
</dbReference>
<feature type="compositionally biased region" description="Basic residues" evidence="1">
    <location>
        <begin position="252"/>
        <end position="262"/>
    </location>
</feature>
<keyword evidence="2" id="KW-0472">Membrane</keyword>
<gene>
    <name evidence="3" type="ORF">BGW38_005597</name>
</gene>
<organism evidence="3 4">
    <name type="scientific">Lunasporangiospora selenospora</name>
    <dbReference type="NCBI Taxonomy" id="979761"/>
    <lineage>
        <taxon>Eukaryota</taxon>
        <taxon>Fungi</taxon>
        <taxon>Fungi incertae sedis</taxon>
        <taxon>Mucoromycota</taxon>
        <taxon>Mortierellomycotina</taxon>
        <taxon>Mortierellomycetes</taxon>
        <taxon>Mortierellales</taxon>
        <taxon>Mortierellaceae</taxon>
        <taxon>Lunasporangiospora</taxon>
    </lineage>
</organism>
<evidence type="ECO:0000313" key="3">
    <source>
        <dbReference type="EMBL" id="KAF9578545.1"/>
    </source>
</evidence>
<evidence type="ECO:0000256" key="1">
    <source>
        <dbReference type="SAM" id="MobiDB-lite"/>
    </source>
</evidence>
<dbReference type="EMBL" id="JAABOA010003548">
    <property type="protein sequence ID" value="KAF9578545.1"/>
    <property type="molecule type" value="Genomic_DNA"/>
</dbReference>
<proteinExistence type="predicted"/>
<name>A0A9P6KBD2_9FUNG</name>
<protein>
    <submittedName>
        <fullName evidence="3">Uncharacterized protein</fullName>
    </submittedName>
</protein>
<accession>A0A9P6KBD2</accession>
<keyword evidence="2" id="KW-0812">Transmembrane</keyword>
<feature type="compositionally biased region" description="Low complexity" evidence="1">
    <location>
        <begin position="127"/>
        <end position="138"/>
    </location>
</feature>
<evidence type="ECO:0000256" key="2">
    <source>
        <dbReference type="SAM" id="Phobius"/>
    </source>
</evidence>